<dbReference type="EC" id="1.1.5.4" evidence="9"/>
<protein>
    <recommendedName>
        <fullName evidence="9">Probable malate:quinone oxidoreductase</fullName>
        <ecNumber evidence="9">1.1.5.4</ecNumber>
    </recommendedName>
    <alternativeName>
        <fullName evidence="9">MQO</fullName>
    </alternativeName>
    <alternativeName>
        <fullName evidence="9">Malate dehydrogenase [quinone]</fullName>
    </alternativeName>
</protein>
<name>A0A369YBH4_9PAST</name>
<comment type="cofactor">
    <cofactor evidence="2 9">
        <name>FAD</name>
        <dbReference type="ChEBI" id="CHEBI:57692"/>
    </cofactor>
</comment>
<evidence type="ECO:0000256" key="3">
    <source>
        <dbReference type="ARBA" id="ARBA00005012"/>
    </source>
</evidence>
<comment type="caution">
    <text evidence="10">The sequence shown here is derived from an EMBL/GenBank/DDBJ whole genome shotgun (WGS) entry which is preliminary data.</text>
</comment>
<dbReference type="NCBIfam" id="NF003606">
    <property type="entry name" value="PRK05257.2-1"/>
    <property type="match status" value="1"/>
</dbReference>
<dbReference type="Gene3D" id="3.50.50.60">
    <property type="entry name" value="FAD/NAD(P)-binding domain"/>
    <property type="match status" value="1"/>
</dbReference>
<evidence type="ECO:0000256" key="6">
    <source>
        <dbReference type="ARBA" id="ARBA00022630"/>
    </source>
</evidence>
<reference evidence="10 11" key="1">
    <citation type="submission" date="2018-05" db="EMBL/GenBank/DDBJ databases">
        <title>Draft Genome Sequences for a Diverse set of 7 Haemophilus Species.</title>
        <authorList>
            <person name="Nichols M."/>
            <person name="Topaz N."/>
            <person name="Wang X."/>
            <person name="Wang X."/>
            <person name="Boxrud D."/>
        </authorList>
    </citation>
    <scope>NUCLEOTIDE SEQUENCE [LARGE SCALE GENOMIC DNA]</scope>
    <source>
        <strain evidence="10 11">C2002001239</strain>
    </source>
</reference>
<keyword evidence="5 9" id="KW-0816">Tricarboxylic acid cycle</keyword>
<dbReference type="HAMAP" id="MF_00212">
    <property type="entry name" value="MQO"/>
    <property type="match status" value="1"/>
</dbReference>
<evidence type="ECO:0000256" key="9">
    <source>
        <dbReference type="HAMAP-Rule" id="MF_00212"/>
    </source>
</evidence>
<dbReference type="AlphaFoldDB" id="A0A369YBH4"/>
<dbReference type="EMBL" id="QEPN01000006">
    <property type="protein sequence ID" value="RDE70884.1"/>
    <property type="molecule type" value="Genomic_DNA"/>
</dbReference>
<dbReference type="InterPro" id="IPR036188">
    <property type="entry name" value="FAD/NAD-bd_sf"/>
</dbReference>
<evidence type="ECO:0000256" key="2">
    <source>
        <dbReference type="ARBA" id="ARBA00001974"/>
    </source>
</evidence>
<dbReference type="NCBIfam" id="NF009875">
    <property type="entry name" value="PRK13339.1"/>
    <property type="match status" value="1"/>
</dbReference>
<dbReference type="NCBIfam" id="NF003611">
    <property type="entry name" value="PRK05257.3-2"/>
    <property type="match status" value="1"/>
</dbReference>
<proteinExistence type="inferred from homology"/>
<dbReference type="UniPathway" id="UPA00223">
    <property type="reaction ID" value="UER01008"/>
</dbReference>
<dbReference type="NCBIfam" id="NF003604">
    <property type="entry name" value="PRK05257.1-3"/>
    <property type="match status" value="1"/>
</dbReference>
<dbReference type="GO" id="GO:0047545">
    <property type="term" value="F:(S)-2-hydroxyglutarate dehydrogenase activity"/>
    <property type="evidence" value="ECO:0007669"/>
    <property type="project" value="TreeGrafter"/>
</dbReference>
<dbReference type="GO" id="GO:0008924">
    <property type="term" value="F:L-malate dehydrogenase (quinone) activity"/>
    <property type="evidence" value="ECO:0007669"/>
    <property type="project" value="UniProtKB-UniRule"/>
</dbReference>
<comment type="similarity">
    <text evidence="4 9">Belongs to the MQO family.</text>
</comment>
<evidence type="ECO:0000256" key="5">
    <source>
        <dbReference type="ARBA" id="ARBA00022532"/>
    </source>
</evidence>
<evidence type="ECO:0000256" key="1">
    <source>
        <dbReference type="ARBA" id="ARBA00001139"/>
    </source>
</evidence>
<gene>
    <name evidence="9 10" type="primary">mqo</name>
    <name evidence="10" type="ORF">DPV93_07700</name>
</gene>
<dbReference type="InterPro" id="IPR006231">
    <property type="entry name" value="MQO"/>
</dbReference>
<evidence type="ECO:0000313" key="10">
    <source>
        <dbReference type="EMBL" id="RDE70884.1"/>
    </source>
</evidence>
<evidence type="ECO:0000313" key="11">
    <source>
        <dbReference type="Proteomes" id="UP000253872"/>
    </source>
</evidence>
<sequence length="489" mass="54183">MSQLHSQSDIVLIGAGIMSGTLGTLLKALMPEKSITIFEAEPDIALESSNEWHNAGTGHAALCELNYTAEKADGTIDISKALDINEKYQLSLELWSYLVETGCIENPADFIRKLPHMSFVQGEKDVKFLKKRFETLSTHPLFEGMQFADDAETLKQWIPLMMENRVNKEPVAATWMEHGTDVNFGELTRKLFKHLVKSGCRLEVNHPVCGLDKTAEGWRLSVKDASGQIFQHDCKFVFIGCGGGSLNLLQKSHIQEARHIGGFPVSGIFMVCRDPEIVEKHHAKVYGKAKIGAPPMSVPHLDTRFIEGKKTLLFGPFAGFTTKFLKNGSHWDFPSSFKTDNFVTLALAGCKNIPLTQYLIKQALLTKEQRMEDLRDFVPDAKSEDWDVIIAGQRVQIIKDQPNEKGVLCFGTEVITSEDKSIAGLLGASPGASTSVDAMLSVLSQCFIAQQPELAEKLKAIVPTYGEKLRDNPALIHEVRAKAEKWLGV</sequence>
<comment type="pathway">
    <text evidence="3 9">Carbohydrate metabolism; tricarboxylic acid cycle; oxaloacetate from (S)-malate (quinone route): step 1/1.</text>
</comment>
<dbReference type="Proteomes" id="UP000253872">
    <property type="component" value="Unassembled WGS sequence"/>
</dbReference>
<dbReference type="PANTHER" id="PTHR43104:SF2">
    <property type="entry name" value="L-2-HYDROXYGLUTARATE DEHYDROGENASE, MITOCHONDRIAL"/>
    <property type="match status" value="1"/>
</dbReference>
<comment type="catalytic activity">
    <reaction evidence="1 9">
        <text>(S)-malate + a quinone = a quinol + oxaloacetate</text>
        <dbReference type="Rhea" id="RHEA:46012"/>
        <dbReference type="ChEBI" id="CHEBI:15589"/>
        <dbReference type="ChEBI" id="CHEBI:16452"/>
        <dbReference type="ChEBI" id="CHEBI:24646"/>
        <dbReference type="ChEBI" id="CHEBI:132124"/>
        <dbReference type="EC" id="1.1.5.4"/>
    </reaction>
</comment>
<dbReference type="GO" id="GO:0006099">
    <property type="term" value="P:tricarboxylic acid cycle"/>
    <property type="evidence" value="ECO:0007669"/>
    <property type="project" value="UniProtKB-UniRule"/>
</dbReference>
<evidence type="ECO:0000256" key="4">
    <source>
        <dbReference type="ARBA" id="ARBA00006389"/>
    </source>
</evidence>
<keyword evidence="6 9" id="KW-0285">Flavoprotein</keyword>
<keyword evidence="8 9" id="KW-0560">Oxidoreductase</keyword>
<dbReference type="SUPFAM" id="SSF51905">
    <property type="entry name" value="FAD/NAD(P)-binding domain"/>
    <property type="match status" value="1"/>
</dbReference>
<evidence type="ECO:0000256" key="8">
    <source>
        <dbReference type="ARBA" id="ARBA00023002"/>
    </source>
</evidence>
<dbReference type="PANTHER" id="PTHR43104">
    <property type="entry name" value="L-2-HYDROXYGLUTARATE DEHYDROGENASE, MITOCHONDRIAL"/>
    <property type="match status" value="1"/>
</dbReference>
<accession>A0A369YBH4</accession>
<keyword evidence="7 9" id="KW-0274">FAD</keyword>
<organism evidence="10 11">
    <name type="scientific">Haemophilus sputorum</name>
    <dbReference type="NCBI Taxonomy" id="1078480"/>
    <lineage>
        <taxon>Bacteria</taxon>
        <taxon>Pseudomonadati</taxon>
        <taxon>Pseudomonadota</taxon>
        <taxon>Gammaproteobacteria</taxon>
        <taxon>Pasteurellales</taxon>
        <taxon>Pasteurellaceae</taxon>
        <taxon>Haemophilus</taxon>
    </lineage>
</organism>
<dbReference type="Gene3D" id="3.30.9.10">
    <property type="entry name" value="D-Amino Acid Oxidase, subunit A, domain 2"/>
    <property type="match status" value="1"/>
</dbReference>
<evidence type="ECO:0000256" key="7">
    <source>
        <dbReference type="ARBA" id="ARBA00022827"/>
    </source>
</evidence>
<dbReference type="RefSeq" id="WP_111403408.1">
    <property type="nucleotide sequence ID" value="NZ_QEPN01000006.1"/>
</dbReference>
<dbReference type="STRING" id="1035839.GCA_000238795_01178"/>
<dbReference type="NCBIfam" id="TIGR01320">
    <property type="entry name" value="mal_quin_oxido"/>
    <property type="match status" value="1"/>
</dbReference>
<dbReference type="Pfam" id="PF06039">
    <property type="entry name" value="Mqo"/>
    <property type="match status" value="1"/>
</dbReference>